<evidence type="ECO:0000313" key="6">
    <source>
        <dbReference type="Proteomes" id="UP001595945"/>
    </source>
</evidence>
<keyword evidence="2 5" id="KW-0560">Oxidoreductase</keyword>
<dbReference type="EC" id="1.1.-.-" evidence="5"/>
<organism evidence="5 6">
    <name type="scientific">Halorussus aquaticus</name>
    <dbReference type="NCBI Taxonomy" id="2953748"/>
    <lineage>
        <taxon>Archaea</taxon>
        <taxon>Methanobacteriati</taxon>
        <taxon>Methanobacteriota</taxon>
        <taxon>Stenosarchaea group</taxon>
        <taxon>Halobacteria</taxon>
        <taxon>Halobacteriales</taxon>
        <taxon>Haladaptataceae</taxon>
        <taxon>Halorussus</taxon>
    </lineage>
</organism>
<dbReference type="SUPFAM" id="SSF51735">
    <property type="entry name" value="NAD(P)-binding Rossmann-fold domains"/>
    <property type="match status" value="1"/>
</dbReference>
<dbReference type="Pfam" id="PF00106">
    <property type="entry name" value="adh_short"/>
    <property type="match status" value="1"/>
</dbReference>
<comment type="caution">
    <text evidence="5">The sequence shown here is derived from an EMBL/GenBank/DDBJ whole genome shotgun (WGS) entry which is preliminary data.</text>
</comment>
<dbReference type="InterPro" id="IPR020904">
    <property type="entry name" value="Sc_DH/Rdtase_CS"/>
</dbReference>
<name>A0ABD5Q0M7_9EURY</name>
<gene>
    <name evidence="5" type="ORF">ACFO9K_07950</name>
</gene>
<dbReference type="Gene3D" id="3.40.50.720">
    <property type="entry name" value="NAD(P)-binding Rossmann-like Domain"/>
    <property type="match status" value="1"/>
</dbReference>
<comment type="similarity">
    <text evidence="1 3">Belongs to the short-chain dehydrogenases/reductases (SDR) family.</text>
</comment>
<dbReference type="InterPro" id="IPR002347">
    <property type="entry name" value="SDR_fam"/>
</dbReference>
<accession>A0ABD5Q0M7</accession>
<dbReference type="RefSeq" id="WP_254266737.1">
    <property type="nucleotide sequence ID" value="NZ_CP100400.1"/>
</dbReference>
<feature type="domain" description="Ketoreductase" evidence="4">
    <location>
        <begin position="3"/>
        <end position="174"/>
    </location>
</feature>
<dbReference type="CDD" id="cd05374">
    <property type="entry name" value="17beta-HSD-like_SDR_c"/>
    <property type="match status" value="1"/>
</dbReference>
<protein>
    <submittedName>
        <fullName evidence="5">SDR family oxidoreductase</fullName>
        <ecNumber evidence="5">1.1.-.-</ecNumber>
    </submittedName>
</protein>
<proteinExistence type="inferred from homology"/>
<sequence length="280" mass="29916">MTETVLITGCSSGIGRETAHCFLEDGWEVYATARNPADIQSLGDAGANVATLDVTDEDDAERVVERIVDEEGRIDCLVNNAGYAQLGPVEDVTTESVESQFEVNVFGPHRLLREVLPHMRDRRTGTVVNVSSVSGRLATPGMGVYNGSKFAMEGISDALRPEVSEYGIDVVLVEPGPVDTAFAERASDEVEGLERSDAYETLYSVLDDTEAVGGGGPGAVAPRRVAETILDAANLTDPAARYPVGQVAKVAMLGRFVPAKLRDKFYRLALSLVAKNPLGD</sequence>
<dbReference type="Proteomes" id="UP001595945">
    <property type="component" value="Unassembled WGS sequence"/>
</dbReference>
<dbReference type="EMBL" id="JBHSHT010000001">
    <property type="protein sequence ID" value="MFC4824193.1"/>
    <property type="molecule type" value="Genomic_DNA"/>
</dbReference>
<dbReference type="GeneID" id="73045126"/>
<evidence type="ECO:0000256" key="2">
    <source>
        <dbReference type="ARBA" id="ARBA00023002"/>
    </source>
</evidence>
<dbReference type="GO" id="GO:0016491">
    <property type="term" value="F:oxidoreductase activity"/>
    <property type="evidence" value="ECO:0007669"/>
    <property type="project" value="UniProtKB-KW"/>
</dbReference>
<evidence type="ECO:0000256" key="1">
    <source>
        <dbReference type="ARBA" id="ARBA00006484"/>
    </source>
</evidence>
<evidence type="ECO:0000256" key="3">
    <source>
        <dbReference type="RuleBase" id="RU000363"/>
    </source>
</evidence>
<keyword evidence="6" id="KW-1185">Reference proteome</keyword>
<dbReference type="InterPro" id="IPR036291">
    <property type="entry name" value="NAD(P)-bd_dom_sf"/>
</dbReference>
<evidence type="ECO:0000313" key="5">
    <source>
        <dbReference type="EMBL" id="MFC4824193.1"/>
    </source>
</evidence>
<dbReference type="AlphaFoldDB" id="A0ABD5Q0M7"/>
<dbReference type="SMART" id="SM00822">
    <property type="entry name" value="PKS_KR"/>
    <property type="match status" value="1"/>
</dbReference>
<dbReference type="PANTHER" id="PTHR44169:SF6">
    <property type="entry name" value="NADPH-DEPENDENT 1-ACYLDIHYDROXYACETONE PHOSPHATE REDUCTASE"/>
    <property type="match status" value="1"/>
</dbReference>
<dbReference type="InterPro" id="IPR057326">
    <property type="entry name" value="KR_dom"/>
</dbReference>
<evidence type="ECO:0000259" key="4">
    <source>
        <dbReference type="SMART" id="SM00822"/>
    </source>
</evidence>
<dbReference type="PROSITE" id="PS00061">
    <property type="entry name" value="ADH_SHORT"/>
    <property type="match status" value="1"/>
</dbReference>
<dbReference type="PANTHER" id="PTHR44169">
    <property type="entry name" value="NADPH-DEPENDENT 1-ACYLDIHYDROXYACETONE PHOSPHATE REDUCTASE"/>
    <property type="match status" value="1"/>
</dbReference>
<reference evidence="5 6" key="1">
    <citation type="journal article" date="2019" name="Int. J. Syst. Evol. Microbiol.">
        <title>The Global Catalogue of Microorganisms (GCM) 10K type strain sequencing project: providing services to taxonomists for standard genome sequencing and annotation.</title>
        <authorList>
            <consortium name="The Broad Institute Genomics Platform"/>
            <consortium name="The Broad Institute Genome Sequencing Center for Infectious Disease"/>
            <person name="Wu L."/>
            <person name="Ma J."/>
        </authorList>
    </citation>
    <scope>NUCLEOTIDE SEQUENCE [LARGE SCALE GENOMIC DNA]</scope>
    <source>
        <strain evidence="5 6">XZYJ18</strain>
    </source>
</reference>
<dbReference type="PRINTS" id="PR00081">
    <property type="entry name" value="GDHRDH"/>
</dbReference>
<dbReference type="PRINTS" id="PR00080">
    <property type="entry name" value="SDRFAMILY"/>
</dbReference>